<dbReference type="InterPro" id="IPR045792">
    <property type="entry name" value="DUF6036"/>
</dbReference>
<name>A0ABS7D7D1_9BACL</name>
<sequence>MARKNNRGSNDVDIIPSRFFRVFSEHGLEVFDEHYFYLPEDYISRAKQVDGEYENLKVMYVDAHDIWFTKLRAFRNKDKVDMIQMIKEGIVDVNTLDVLFERWNLHWFKNNPELEDNYNEVRYYDSRNRNT</sequence>
<evidence type="ECO:0000259" key="1">
    <source>
        <dbReference type="Pfam" id="PF19502"/>
    </source>
</evidence>
<proteinExistence type="predicted"/>
<keyword evidence="3" id="KW-1185">Reference proteome</keyword>
<protein>
    <recommendedName>
        <fullName evidence="1">DUF6036 domain-containing protein</fullName>
    </recommendedName>
</protein>
<evidence type="ECO:0000313" key="2">
    <source>
        <dbReference type="EMBL" id="MBW7475847.1"/>
    </source>
</evidence>
<feature type="domain" description="DUF6036" evidence="1">
    <location>
        <begin position="3"/>
        <end position="117"/>
    </location>
</feature>
<evidence type="ECO:0000313" key="3">
    <source>
        <dbReference type="Proteomes" id="UP000812277"/>
    </source>
</evidence>
<reference evidence="2 3" key="1">
    <citation type="submission" date="2021-07" db="EMBL/GenBank/DDBJ databases">
        <title>Paenibacillus radiodurans sp. nov., isolated from the southeastern edge of Tengger Desert.</title>
        <authorList>
            <person name="Zhang G."/>
        </authorList>
    </citation>
    <scope>NUCLEOTIDE SEQUENCE [LARGE SCALE GENOMIC DNA]</scope>
    <source>
        <strain evidence="2 3">DT7-4</strain>
    </source>
</reference>
<organism evidence="2 3">
    <name type="scientific">Paenibacillus oenotherae</name>
    <dbReference type="NCBI Taxonomy" id="1435645"/>
    <lineage>
        <taxon>Bacteria</taxon>
        <taxon>Bacillati</taxon>
        <taxon>Bacillota</taxon>
        <taxon>Bacilli</taxon>
        <taxon>Bacillales</taxon>
        <taxon>Paenibacillaceae</taxon>
        <taxon>Paenibacillus</taxon>
    </lineage>
</organism>
<accession>A0ABS7D7D1</accession>
<gene>
    <name evidence="2" type="ORF">K0T92_13960</name>
</gene>
<dbReference type="Proteomes" id="UP000812277">
    <property type="component" value="Unassembled WGS sequence"/>
</dbReference>
<comment type="caution">
    <text evidence="2">The sequence shown here is derived from an EMBL/GenBank/DDBJ whole genome shotgun (WGS) entry which is preliminary data.</text>
</comment>
<dbReference type="Pfam" id="PF19502">
    <property type="entry name" value="DUF6036"/>
    <property type="match status" value="1"/>
</dbReference>
<dbReference type="EMBL" id="JAHZIJ010000009">
    <property type="protein sequence ID" value="MBW7475847.1"/>
    <property type="molecule type" value="Genomic_DNA"/>
</dbReference>